<keyword evidence="7" id="KW-0256">Endoplasmic reticulum</keyword>
<dbReference type="Pfam" id="PF04811">
    <property type="entry name" value="Sec23_trunk"/>
    <property type="match status" value="1"/>
</dbReference>
<dbReference type="GO" id="GO:0008270">
    <property type="term" value="F:zinc ion binding"/>
    <property type="evidence" value="ECO:0007669"/>
    <property type="project" value="InterPro"/>
</dbReference>
<dbReference type="VEuPathDB" id="FungiDB:CAGL0C01353g"/>
<dbReference type="InterPro" id="IPR012990">
    <property type="entry name" value="Beta-sandwich_Sec23_24"/>
</dbReference>
<keyword evidence="9" id="KW-0653">Protein transport</keyword>
<dbReference type="InterPro" id="IPR007123">
    <property type="entry name" value="Gelsolin-like_dom"/>
</dbReference>
<evidence type="ECO:0000256" key="10">
    <source>
        <dbReference type="ARBA" id="ARBA00023034"/>
    </source>
</evidence>
<dbReference type="Gene3D" id="3.40.20.10">
    <property type="entry name" value="Severin"/>
    <property type="match status" value="1"/>
</dbReference>
<dbReference type="Pfam" id="PF04815">
    <property type="entry name" value="Sec23_helical"/>
    <property type="match status" value="1"/>
</dbReference>
<dbReference type="CDD" id="cd01479">
    <property type="entry name" value="Sec24-like"/>
    <property type="match status" value="1"/>
</dbReference>
<evidence type="ECO:0000256" key="5">
    <source>
        <dbReference type="ARBA" id="ARBA00022448"/>
    </source>
</evidence>
<dbReference type="PANTHER" id="PTHR13803:SF39">
    <property type="entry name" value="SECRETORY 24AB, ISOFORM A"/>
    <property type="match status" value="1"/>
</dbReference>
<dbReference type="VEuPathDB" id="FungiDB:GVI51_C01089"/>
<dbReference type="SUPFAM" id="SSF82919">
    <property type="entry name" value="Zn-finger domain of Sec23/24"/>
    <property type="match status" value="1"/>
</dbReference>
<dbReference type="GO" id="GO:0030127">
    <property type="term" value="C:COPII vesicle coat"/>
    <property type="evidence" value="ECO:0007669"/>
    <property type="project" value="EnsemblFungi"/>
</dbReference>
<gene>
    <name evidence="17" type="ORF">AO440_000419</name>
</gene>
<dbReference type="InterPro" id="IPR036174">
    <property type="entry name" value="Znf_Sec23_Sec24_sf"/>
</dbReference>
<organism evidence="17 18">
    <name type="scientific">Candida glabrata</name>
    <name type="common">Yeast</name>
    <name type="synonym">Torulopsis glabrata</name>
    <dbReference type="NCBI Taxonomy" id="5478"/>
    <lineage>
        <taxon>Eukaryota</taxon>
        <taxon>Fungi</taxon>
        <taxon>Dikarya</taxon>
        <taxon>Ascomycota</taxon>
        <taxon>Saccharomycotina</taxon>
        <taxon>Saccharomycetes</taxon>
        <taxon>Saccharomycetales</taxon>
        <taxon>Saccharomycetaceae</taxon>
        <taxon>Nakaseomyces</taxon>
    </lineage>
</organism>
<dbReference type="VEuPathDB" id="FungiDB:B1J91_C01353g"/>
<dbReference type="PANTHER" id="PTHR13803">
    <property type="entry name" value="SEC24-RELATED PROTEIN"/>
    <property type="match status" value="1"/>
</dbReference>
<dbReference type="InterPro" id="IPR036465">
    <property type="entry name" value="vWFA_dom_sf"/>
</dbReference>
<dbReference type="Gene3D" id="1.20.120.730">
    <property type="entry name" value="Sec23/Sec24 helical domain"/>
    <property type="match status" value="1"/>
</dbReference>
<keyword evidence="8" id="KW-0931">ER-Golgi transport</keyword>
<reference evidence="17 18" key="1">
    <citation type="submission" date="2015-10" db="EMBL/GenBank/DDBJ databases">
        <title>Draft genomes sequences of Candida glabrata isolates 1A, 1B, 2A, 2B, 3A and 3B.</title>
        <authorList>
            <person name="Haavelsrud O.E."/>
            <person name="Gaustad P."/>
        </authorList>
    </citation>
    <scope>NUCLEOTIDE SEQUENCE [LARGE SCALE GENOMIC DNA]</scope>
    <source>
        <strain evidence="17">910700640</strain>
    </source>
</reference>
<keyword evidence="5" id="KW-0813">Transport</keyword>
<feature type="domain" description="Sec23/Sec24 helical" evidence="15">
    <location>
        <begin position="625"/>
        <end position="727"/>
    </location>
</feature>
<dbReference type="SUPFAM" id="SSF81995">
    <property type="entry name" value="beta-sandwich domain of Sec23/24"/>
    <property type="match status" value="1"/>
</dbReference>
<dbReference type="GO" id="GO:0090110">
    <property type="term" value="P:COPII-coated vesicle cargo loading"/>
    <property type="evidence" value="ECO:0007669"/>
    <property type="project" value="EnsemblFungi"/>
</dbReference>
<evidence type="ECO:0000259" key="12">
    <source>
        <dbReference type="Pfam" id="PF00626"/>
    </source>
</evidence>
<dbReference type="Pfam" id="PF08033">
    <property type="entry name" value="Sec23_BS"/>
    <property type="match status" value="1"/>
</dbReference>
<feature type="domain" description="Sec23/Sec24 beta-sandwich" evidence="16">
    <location>
        <begin position="532"/>
        <end position="614"/>
    </location>
</feature>
<dbReference type="Gene3D" id="2.60.40.1670">
    <property type="entry name" value="beta-sandwich domain of Sec23/24"/>
    <property type="match status" value="1"/>
</dbReference>
<evidence type="ECO:0000256" key="6">
    <source>
        <dbReference type="ARBA" id="ARBA00022490"/>
    </source>
</evidence>
<dbReference type="AlphaFoldDB" id="A0A0W0CHJ4"/>
<dbReference type="InterPro" id="IPR006895">
    <property type="entry name" value="Znf_Sec23_Sec24"/>
</dbReference>
<dbReference type="InterPro" id="IPR006900">
    <property type="entry name" value="Sec23/24_helical_dom"/>
</dbReference>
<evidence type="ECO:0000313" key="17">
    <source>
        <dbReference type="EMBL" id="KTA95850.1"/>
    </source>
</evidence>
<dbReference type="Proteomes" id="UP000054886">
    <property type="component" value="Unassembled WGS sequence"/>
</dbReference>
<dbReference type="SUPFAM" id="SSF81811">
    <property type="entry name" value="Helical domain of Sec23/24"/>
    <property type="match status" value="1"/>
</dbReference>
<keyword evidence="6" id="KW-0963">Cytoplasm</keyword>
<dbReference type="GO" id="GO:0070971">
    <property type="term" value="C:endoplasmic reticulum exit site"/>
    <property type="evidence" value="ECO:0007669"/>
    <property type="project" value="TreeGrafter"/>
</dbReference>
<proteinExistence type="inferred from homology"/>
<dbReference type="Pfam" id="PF04810">
    <property type="entry name" value="zf-Sec23_Sec24"/>
    <property type="match status" value="1"/>
</dbReference>
<dbReference type="GO" id="GO:0000149">
    <property type="term" value="F:SNARE binding"/>
    <property type="evidence" value="ECO:0007669"/>
    <property type="project" value="TreeGrafter"/>
</dbReference>
<dbReference type="InterPro" id="IPR006896">
    <property type="entry name" value="Sec23/24_trunk_dom"/>
</dbReference>
<evidence type="ECO:0000259" key="13">
    <source>
        <dbReference type="Pfam" id="PF04810"/>
    </source>
</evidence>
<dbReference type="EMBL" id="LLZZ01000179">
    <property type="protein sequence ID" value="KTA95850.1"/>
    <property type="molecule type" value="Genomic_DNA"/>
</dbReference>
<evidence type="ECO:0000256" key="7">
    <source>
        <dbReference type="ARBA" id="ARBA00022824"/>
    </source>
</evidence>
<dbReference type="Gene3D" id="3.40.50.410">
    <property type="entry name" value="von Willebrand factor, type A domain"/>
    <property type="match status" value="1"/>
</dbReference>
<comment type="caution">
    <text evidence="17">The sequence shown here is derived from an EMBL/GenBank/DDBJ whole genome shotgun (WGS) entry which is preliminary data.</text>
</comment>
<evidence type="ECO:0000256" key="3">
    <source>
        <dbReference type="ARBA" id="ARBA00004586"/>
    </source>
</evidence>
<dbReference type="SUPFAM" id="SSF53300">
    <property type="entry name" value="vWA-like"/>
    <property type="match status" value="1"/>
</dbReference>
<evidence type="ECO:0000256" key="8">
    <source>
        <dbReference type="ARBA" id="ARBA00022892"/>
    </source>
</evidence>
<dbReference type="GO" id="GO:0006886">
    <property type="term" value="P:intracellular protein transport"/>
    <property type="evidence" value="ECO:0007669"/>
    <property type="project" value="InterPro"/>
</dbReference>
<comment type="subcellular location">
    <subcellularLocation>
        <location evidence="2">Cytoplasm</location>
    </subcellularLocation>
    <subcellularLocation>
        <location evidence="3">Endoplasmic reticulum membrane</location>
    </subcellularLocation>
    <subcellularLocation>
        <location evidence="1">Golgi apparatus membrane</location>
    </subcellularLocation>
</comment>
<dbReference type="GO" id="GO:0000139">
    <property type="term" value="C:Golgi membrane"/>
    <property type="evidence" value="ECO:0007669"/>
    <property type="project" value="UniProtKB-SubCell"/>
</dbReference>
<sequence length="897" mass="100041">MSHHKRRVYPQAQFGLAQAGQTGYQDVQQPGVLPSQANYQEPVPLVTPIQEVLNNQIDQTADSLHNMQLHNVPDFNQPLQGQLNGPQSPALYQNYNENGMNNYNAAFGNGGTSVKQVNQLYPIDLLSDLPPPIKDLGLPPPPINLSPDIMSVPSDKSNASPDYIRSTLNAVPKTNSLLKKTKLPFALVIKPYQHLNDDVNAPPLNEECLIVRCRRCRSYINPFAKFIEQGRRWRCNFCRLANDLPMQFGQSSIDTNIVNRLDRTEIKNAVMEYVAPKEYTVRPPPPSIYTFIIDVSQNAIKNGLFVSTIETLKQQLEYLPNRDNRTKISIILVDHALHILSIPADDVSNKFRILDVADIDEPYIPLPNSLVVSLSRCKQNVQLALEKIKQLFEINVSTKFALGPALRTAQKLIGGVGGKLIVISASLPNAGIGSLQRRNESGVSGTTKESSQLLSCQDSFYKTFTVECSKTQITIDLFLASDDYVDVATLSNLPRYTAGQTHFYPGYNASNISDFNKFTTEFSKHITMDISFETVMRARGSTGLKTSAFYGHFFNRSSDLCAFSTMPRDQSYVFDISIEDTITTDYCYFQVAVLLSLNNGQRRIRVITLALPTTQSISEVFACVDQQAVAAQITQRAVQKANSSSIDDARDLIQKTTLDILSTYKKELVVTNTGGVVPLKLSTNLRILPLLMHALMKHMAFRAGVVPSDHRAYSLNVLESVPIKSLITSIYPSIYSMHDMGDDCGYTDETGNVILPECINDTAILMEKYGLYLIDNGSELFLWVGGEAVPELLSDVFGVPEMSQVPVGKHDLFRVEGSQFNERVCNIIDQLRTSDDTTVYKTLYIVSGPTINDSFSQGTRELASLRMWAATAFVEDNIMKTLSYREFLEKMKKEVSK</sequence>
<dbReference type="InterPro" id="IPR050550">
    <property type="entry name" value="SEC23_SEC24_subfamily"/>
</dbReference>
<dbReference type="Gene3D" id="2.30.30.380">
    <property type="entry name" value="Zn-finger domain of Sec23/24"/>
    <property type="match status" value="1"/>
</dbReference>
<accession>A0A0W0CHJ4</accession>
<dbReference type="InterPro" id="IPR041742">
    <property type="entry name" value="Sec24-like_trunk_dom"/>
</dbReference>
<dbReference type="Pfam" id="PF00626">
    <property type="entry name" value="Gelsolin"/>
    <property type="match status" value="1"/>
</dbReference>
<evidence type="ECO:0000256" key="4">
    <source>
        <dbReference type="ARBA" id="ARBA00008334"/>
    </source>
</evidence>
<evidence type="ECO:0000256" key="2">
    <source>
        <dbReference type="ARBA" id="ARBA00004496"/>
    </source>
</evidence>
<name>A0A0W0CHJ4_CANGB</name>
<keyword evidence="11" id="KW-0472">Membrane</keyword>
<dbReference type="InterPro" id="IPR029006">
    <property type="entry name" value="ADF-H/Gelsolin-like_dom_sf"/>
</dbReference>
<evidence type="ECO:0000259" key="14">
    <source>
        <dbReference type="Pfam" id="PF04811"/>
    </source>
</evidence>
<evidence type="ECO:0000313" key="18">
    <source>
        <dbReference type="Proteomes" id="UP000054886"/>
    </source>
</evidence>
<dbReference type="InterPro" id="IPR036180">
    <property type="entry name" value="Gelsolin-like_dom_sf"/>
</dbReference>
<dbReference type="InterPro" id="IPR036175">
    <property type="entry name" value="Sec23/24_helical_dom_sf"/>
</dbReference>
<evidence type="ECO:0000259" key="16">
    <source>
        <dbReference type="Pfam" id="PF08033"/>
    </source>
</evidence>
<keyword evidence="10" id="KW-0333">Golgi apparatus</keyword>
<dbReference type="SUPFAM" id="SSF82754">
    <property type="entry name" value="C-terminal, gelsolin-like domain of Sec23/24"/>
    <property type="match status" value="1"/>
</dbReference>
<feature type="domain" description="Zinc finger Sec23/Sec24-type" evidence="13">
    <location>
        <begin position="210"/>
        <end position="247"/>
    </location>
</feature>
<protein>
    <submittedName>
        <fullName evidence="17">Protein transport protein SEC24-1</fullName>
    </submittedName>
</protein>
<dbReference type="GO" id="GO:0005789">
    <property type="term" value="C:endoplasmic reticulum membrane"/>
    <property type="evidence" value="ECO:0007669"/>
    <property type="project" value="UniProtKB-SubCell"/>
</dbReference>
<evidence type="ECO:0000256" key="1">
    <source>
        <dbReference type="ARBA" id="ARBA00004394"/>
    </source>
</evidence>
<evidence type="ECO:0000256" key="9">
    <source>
        <dbReference type="ARBA" id="ARBA00022927"/>
    </source>
</evidence>
<evidence type="ECO:0000259" key="15">
    <source>
        <dbReference type="Pfam" id="PF04815"/>
    </source>
</evidence>
<comment type="similarity">
    <text evidence="4">Belongs to the SEC23/SEC24 family. SEC24 subfamily.</text>
</comment>
<dbReference type="VEuPathDB" id="FungiDB:GWK60_C00935"/>
<feature type="domain" description="Gelsolin-like" evidence="12">
    <location>
        <begin position="753"/>
        <end position="816"/>
    </location>
</feature>
<evidence type="ECO:0000256" key="11">
    <source>
        <dbReference type="ARBA" id="ARBA00023136"/>
    </source>
</evidence>
<feature type="domain" description="Sec23/Sec24 trunk" evidence="14">
    <location>
        <begin position="284"/>
        <end position="526"/>
    </location>
</feature>